<protein>
    <submittedName>
        <fullName evidence="2">Uncharacterized protein</fullName>
    </submittedName>
</protein>
<name>A0A1T4NDJ1_9FIRM</name>
<dbReference type="Gene3D" id="2.160.20.110">
    <property type="match status" value="1"/>
</dbReference>
<dbReference type="SMART" id="SM00710">
    <property type="entry name" value="PbH1"/>
    <property type="match status" value="8"/>
</dbReference>
<gene>
    <name evidence="2" type="ORF">SAMN02745110_01541</name>
</gene>
<dbReference type="EMBL" id="FUXA01000009">
    <property type="protein sequence ID" value="SJZ77203.1"/>
    <property type="molecule type" value="Genomic_DNA"/>
</dbReference>
<dbReference type="RefSeq" id="WP_078787386.1">
    <property type="nucleotide sequence ID" value="NZ_FNHR01000007.1"/>
</dbReference>
<sequence>MKSGRRPRRKLKRAFSFFMTFGLILNVLFGSGFPLLEDKSAGLVVRAAEEEVDNETLPTYTPTTTSFTPGTVYLPSIQSIVDYCYLYKSDTSFASVHQNDDVIMSLTNDPTNRTLGDNFVGLGSKDYPFSGTVQFAGNATQPFTLKRAFFGYVYDHVILYGNNNKNTDIVLQLTRNGSVEDGKSSPLFADHVLHGNGNSYPWNVEASSSEYTYSGLIGTIDEGAVVEVNFDNKSSAAMISNSEGYNKNVGAICGRMKKDSQLTVTYSGTANVSITSTNANAGGFVGSMEDTASLTVNSIPSGYAPSVNASNGYAGGIAGDVNSDISLSFPANVAIDGTIVGNGAGGLFGHYLNKNLTESFDISTYFNGVKATAVGTYAGGLFGVFENDSNESDFTVTFTGTNTSDNHKSGNNNTYDKIGHYGGLIGKYITGKLSDSLVLSDLEFKSESALSFMSYGGVIGIVENDAYIKVDTIDVTAKGTGRRDTKGAYFGGVIGRTSEECDVFVDLGDYKLRTGSEKFRGGGVVGSFKNGVLRISGTTDLSSAATYGTYSTSDNTAKIESCYGQLVGENDNVLVYALGNGEDSDPASFEDEGAGKTVGWKYIRSNGSVADDLGTWGEVVRIVSDGSDDMNIETAGIVTFNPAAHTVTLAAAVPSNMSNTVEFTKTALNIMLNNGSSSDIITFNGGSARDTLLAGNLSIDSDISLAGTGINGFMRDGSPSISISDTGSVGVYTGTFNGGNHTITFATGEAYGKDYQGNAVSVSSEGVGQIYRHQYNGLFSVIGNGTTGTGKVQNLTIGGNVYIHNAGPNGMSYGGVAARSHGNTTLENITASQIVNYYENRNTTGATAGWAKYLGGLIGYTDKEEDNGTVDIKGTTVIDTTFNLSGKLKDRFMCAGAIAGVNSKKINIKFAEGSSDSLTVTMDSVPAVGVGSDTAVRIGGLISYVDKVGKYSDKKIIVDHTTFGKSDNPLRLSNPSTQSVGGLFGYSWNICDVNVKGVTVTNANLDYSAPEVGIFAYAGTGRWIVDSVNVDGLTLTGGGSTSLGILVNKMYSLESDNVDGALYLDVLNKGYVLNGSGISLPGTLGVYDEIAAYSATDVIKGNAGLISINMNSSRSVSEAKITTTGTYQNKLGTTSSAALTSSKYANPNSRYYYNIDKMSTSNAGQKLVLWSAKKYVHSSISDTITDSGMADSNVTGNADLTGLSYYPIAVADSYTLKDLNVTFDYDGLYTTAENTFTNSVVSDNYIRDPGATSTDKNQHYLMHSGLFIDLPAGKTINVSGTSSLSGSFLEVDSYKASLISGTMRGNLNISGKFTLNELVPKTTGDTAFSNGYLLVNSISRPDDQVPTVSVDISGLGASGYSSVTLPIARSLIGSADGRGFSFNLTNIKLDGRKATVPDTANKTELNSSLTDTYGTSRSLFSHATLFYSINTDQNAEMSYNFTHDDDWGTEGSTVKRDVTYGMEISHTVENWDSEGSKSRQSKYSGTNKSYTRPDVGTVDQEYDFSKSVFLPYVYQPFNPDADHSGKYYRELKVNYLLEIESKGCGTYNDPYIIESADQLVAIANFLKSGNSPILNLGSITLPKDSSAFNGIAANTTGNRWCTDKEGDGYHAEYTAEVGTDFTSENGSAWQEDNVKYYLANAYYKINKNIVLDSTFPGLGGPSANTAFRGVIVGDTDSEGAPLYTITNKSSNPFINVSNGCVIKNVNINVNFSSGISLEQQNAAYDKAYFGYEYESTNTCKFYGGIIGELMGGDTIIDNSYITFSNTAITLKGTNGTIVPVGGYVGVIVFGGLIFKNMDAEKTTISATGLRVNAIGENYNLANNGNKEAWAAIYVNPIVGRVINGYAVNETDRFSVTEDNTYHDDANNGAGTTRSGVVHTLKNGKKHYSIADIDKTETDKLDVTSVPSNASTDGNIDVPNAQALFILSLITQSTAGTAKAIKSSGAGSQTDVMTETGRETDDEGNVTIYKTRNIVNNGALCDYTNSLSYGTYDDLVYGMSHNASYNDVGTSGESSDDYNSYINGDTAANSALPYIIRHYTEGEYGTTTSTTTSTEVEEASAEGRTDVFNGDDPDGKEIYIYSGGKYLNVNKVVDVGLEATASISSATKLLFTRQNSGENAGKYIISFESSGTKYLAFKQTGSSNEKRKLIVSPTPYYFDVTKLSSGKWNIIGNISEEERRYIGLRNSTHITGQLSDSNDTALTLYVYIPPTSITTTTITTTNTTTTGLSYPARCVTSTAGYYDINLTGNGTYQLPDSYRGIGSIGIYDEAVDNTAKFGIKLDIFDGNDCTIDQDIYLNKFKIDNYLNILHSGTTQNFSADNINYFGNATGGTNKNNGIGLFDRVNTKNSDSKIYNFTLSGSVNTEIYSNEYLTSNQEQIYTGDSSALWISTGGVCGWSGNGNWITFDNILMNNLSVRGSGFIGGLLAYSGTSSESVLVKIVECGANDISIEMTASHKVDTDSFKARNGMGCFVGKVLEGGVVIYGTSAEDSNTSLEDYSTVKIKAFDFADYSKEYYVSAGGLVGFAGNGCKVYDMKVMPSEGKSITIGSDLTRYAGGLVGLMQPYKEGQQTCVAEFHNCTVEEININGHYAGGFYGGKWINNYAPYRIELDNCQMLGNENIKNTIKGNEMAADGYAGGFLGCGNVYTNGNPNIHIKDSIVSNYIITSDSSNASTGGFIGYSGSYTNNSSITCYIHDSSVENCIVGTGDNYSGGAIGKVVRKSASSNNKILGYNIKLDNVTSDSSSIGAWIGNVASNDNTTSIQFTGVGIYGNGFARNVGNRTNFSKASFVFADYTGACNNISDNSGSGSTDTIPVSNLNKGTVVDMPKYPYVNINPQSDIGTDEIISGDGAVLYNGTVSGYSGYTSANTMAAKIYSEKSTSGTAQQYYSTFEDTIIKGNDKLDAYLKRGINDDGDRISTYYTEKKTSAPSGVDDFAVIVIANNDNTETTNLINRYIQLVTNTTTDYASTNEYFDVDIKTCRFNSGAFTVDNTVLPSISNDTSAGTFSLVGENADSKRGNTFTLIDVKFKDPMYPDKIAYHLYVPVYTIKQIEVEFSAAAVSETNSTQYNKDTGAVTASEYNAVINDNSKTMHFDSLNTWITQYVRFKYTKEDINGLINTNNLKWNHDKFVIFDTANGDTNARLPDNTYMVLVDPNGGSDRVFYMDGMTGNNGVGGFETYVKTDGGASSNNGWIIDFNKFKNGNTNFTVNDFVDTIAPELKCTTVSGTGNYNTGGTASNYDIYSYDENGDKVYYLFAAAGNGNTLIELNHDYTEDYYLSMYVPLNEGVYNNELYWYEITVDDTLEKPNKVGASSAHVKNMDLVNKTKKFTMFVADLYEQTTTNMLNVSPENEQITSNNRELTVTARTEIRVKNRAALIHLVSADLYHSFNLSLTRYYNDGSTLKNIVGLDRDEDQNPAEYDKIKARYSIDSDLNDESPECYNINLNSDEGFINVQTSGTSVMTQLLADQNLATPKPLVINAEVVMKFDADKIDNEFPLGTGNTSVGVNVGATSNLAYKGDANSLAYSSMAKAFTPQDYHYYYRESVDTAHLYYSVTGLLDQYDKDGRSSENHSRLGINGKKSDTPEGMEIKTTATYNVTSISGHENADHIRLSFSLQQKYDIKNGGTVTGVEYRDVHIDDYLSGNVVFSSGSASETVNITSDMDKIYVDLPAEDCETIDDGVYKISITFYPVTGDGFTDYANYKINLFAELYDDASNVDQHRYPNSGIGDYVVYTNAKIITEFIKDPGE</sequence>
<evidence type="ECO:0000313" key="3">
    <source>
        <dbReference type="Proteomes" id="UP000189857"/>
    </source>
</evidence>
<feature type="region of interest" description="Disordered" evidence="1">
    <location>
        <begin position="2043"/>
        <end position="2067"/>
    </location>
</feature>
<feature type="region of interest" description="Disordered" evidence="1">
    <location>
        <begin position="1471"/>
        <end position="1495"/>
    </location>
</feature>
<feature type="compositionally biased region" description="Low complexity" evidence="1">
    <location>
        <begin position="2043"/>
        <end position="2053"/>
    </location>
</feature>
<organism evidence="2 3">
    <name type="scientific">Eubacterium ruminantium</name>
    <dbReference type="NCBI Taxonomy" id="42322"/>
    <lineage>
        <taxon>Bacteria</taxon>
        <taxon>Bacillati</taxon>
        <taxon>Bacillota</taxon>
        <taxon>Clostridia</taxon>
        <taxon>Eubacteriales</taxon>
        <taxon>Eubacteriaceae</taxon>
        <taxon>Eubacterium</taxon>
    </lineage>
</organism>
<proteinExistence type="predicted"/>
<dbReference type="Proteomes" id="UP000189857">
    <property type="component" value="Unassembled WGS sequence"/>
</dbReference>
<evidence type="ECO:0000313" key="2">
    <source>
        <dbReference type="EMBL" id="SJZ77203.1"/>
    </source>
</evidence>
<keyword evidence="3" id="KW-1185">Reference proteome</keyword>
<accession>A0A1T4NDJ1</accession>
<dbReference type="OrthoDB" id="2065929at2"/>
<feature type="region of interest" description="Disordered" evidence="1">
    <location>
        <begin position="3563"/>
        <end position="3585"/>
    </location>
</feature>
<dbReference type="InterPro" id="IPR006626">
    <property type="entry name" value="PbH1"/>
</dbReference>
<feature type="region of interest" description="Disordered" evidence="1">
    <location>
        <begin position="1939"/>
        <end position="1960"/>
    </location>
</feature>
<feature type="compositionally biased region" description="Polar residues" evidence="1">
    <location>
        <begin position="1481"/>
        <end position="1490"/>
    </location>
</feature>
<evidence type="ECO:0000256" key="1">
    <source>
        <dbReference type="SAM" id="MobiDB-lite"/>
    </source>
</evidence>
<reference evidence="2 3" key="1">
    <citation type="submission" date="2017-02" db="EMBL/GenBank/DDBJ databases">
        <authorList>
            <person name="Peterson S.W."/>
        </authorList>
    </citation>
    <scope>NUCLEOTIDE SEQUENCE [LARGE SCALE GENOMIC DNA]</scope>
    <source>
        <strain evidence="2 3">ATCC 17233</strain>
    </source>
</reference>